<gene>
    <name evidence="1" type="ORF">ACFSYJ_34125</name>
</gene>
<evidence type="ECO:0000313" key="2">
    <source>
        <dbReference type="Proteomes" id="UP001597419"/>
    </source>
</evidence>
<dbReference type="Proteomes" id="UP001597419">
    <property type="component" value="Unassembled WGS sequence"/>
</dbReference>
<dbReference type="Gene3D" id="3.40.50.2000">
    <property type="entry name" value="Glycogen Phosphorylase B"/>
    <property type="match status" value="1"/>
</dbReference>
<keyword evidence="2" id="KW-1185">Reference proteome</keyword>
<dbReference type="SUPFAM" id="SSF53756">
    <property type="entry name" value="UDP-Glycosyltransferase/glycogen phosphorylase"/>
    <property type="match status" value="1"/>
</dbReference>
<comment type="caution">
    <text evidence="1">The sequence shown here is derived from an EMBL/GenBank/DDBJ whole genome shotgun (WGS) entry which is preliminary data.</text>
</comment>
<dbReference type="EMBL" id="JBHUKU010000022">
    <property type="protein sequence ID" value="MFD2463696.1"/>
    <property type="molecule type" value="Genomic_DNA"/>
</dbReference>
<proteinExistence type="predicted"/>
<evidence type="ECO:0000313" key="1">
    <source>
        <dbReference type="EMBL" id="MFD2463696.1"/>
    </source>
</evidence>
<organism evidence="1 2">
    <name type="scientific">Amycolatopsis samaneae</name>
    <dbReference type="NCBI Taxonomy" id="664691"/>
    <lineage>
        <taxon>Bacteria</taxon>
        <taxon>Bacillati</taxon>
        <taxon>Actinomycetota</taxon>
        <taxon>Actinomycetes</taxon>
        <taxon>Pseudonocardiales</taxon>
        <taxon>Pseudonocardiaceae</taxon>
        <taxon>Amycolatopsis</taxon>
    </lineage>
</organism>
<sequence>MEKQWQLLALEFDQCVRDARSDEEIAAGIAQESPLWLRISNFFQRHLSVLRHLPPGQLILWKLEHWGNSTPFDRVPASPDAIPANYTKELLDLGHHIHPYTFTERNVELLHGDVPPLGELDFGIVPIAQKVPAENASRAMIRDSLNLGPADTLLGVGGMLHPAKGIDEIAEWFLRTVPDPGVHLLCCVIPTEGETEEELRRRWERAAGVDSSDRIHLHLGKYRQWEWMCSFYQALDVMLVNSVSDSWGRMLSEAVGAGVPTLVRRAECATNEIFPDLVIVDDYRSLSYEEFRAFADTARERAPRLARYADTHYSVPVVEKKFLEMLRVRTPSERLAEFDRLAAQPRSRGLVQSMIDR</sequence>
<protein>
    <submittedName>
        <fullName evidence="1">Glycosyltransferase</fullName>
    </submittedName>
</protein>
<name>A0ABW5GS79_9PSEU</name>
<accession>A0ABW5GS79</accession>
<dbReference type="RefSeq" id="WP_345386627.1">
    <property type="nucleotide sequence ID" value="NZ_BAABHG010000001.1"/>
</dbReference>
<reference evidence="2" key="1">
    <citation type="journal article" date="2019" name="Int. J. Syst. Evol. Microbiol.">
        <title>The Global Catalogue of Microorganisms (GCM) 10K type strain sequencing project: providing services to taxonomists for standard genome sequencing and annotation.</title>
        <authorList>
            <consortium name="The Broad Institute Genomics Platform"/>
            <consortium name="The Broad Institute Genome Sequencing Center for Infectious Disease"/>
            <person name="Wu L."/>
            <person name="Ma J."/>
        </authorList>
    </citation>
    <scope>NUCLEOTIDE SEQUENCE [LARGE SCALE GENOMIC DNA]</scope>
    <source>
        <strain evidence="2">CGMCC 4.7643</strain>
    </source>
</reference>